<organism evidence="1 2">
    <name type="scientific">Oryza sativa subsp. japonica</name>
    <name type="common">Rice</name>
    <dbReference type="NCBI Taxonomy" id="39947"/>
    <lineage>
        <taxon>Eukaryota</taxon>
        <taxon>Viridiplantae</taxon>
        <taxon>Streptophyta</taxon>
        <taxon>Embryophyta</taxon>
        <taxon>Tracheophyta</taxon>
        <taxon>Spermatophyta</taxon>
        <taxon>Magnoliopsida</taxon>
        <taxon>Liliopsida</taxon>
        <taxon>Poales</taxon>
        <taxon>Poaceae</taxon>
        <taxon>BOP clade</taxon>
        <taxon>Oryzoideae</taxon>
        <taxon>Oryzeae</taxon>
        <taxon>Oryzinae</taxon>
        <taxon>Oryza</taxon>
        <taxon>Oryza sativa</taxon>
    </lineage>
</organism>
<name>A0A0P0W434_ORYSJ</name>
<dbReference type="Gramene" id="Os03t0784850-00">
    <property type="protein sequence ID" value="Os03t0784850-00"/>
    <property type="gene ID" value="Os03g0784850"/>
</dbReference>
<keyword evidence="2" id="KW-1185">Reference proteome</keyword>
<reference evidence="1 2" key="3">
    <citation type="journal article" date="2013" name="Rice">
        <title>Improvement of the Oryza sativa Nipponbare reference genome using next generation sequence and optical map data.</title>
        <authorList>
            <person name="Kawahara Y."/>
            <person name="de la Bastide M."/>
            <person name="Hamilton J.P."/>
            <person name="Kanamori H."/>
            <person name="McCombie W.R."/>
            <person name="Ouyang S."/>
            <person name="Schwartz D.C."/>
            <person name="Tanaka T."/>
            <person name="Wu J."/>
            <person name="Zhou S."/>
            <person name="Childs K.L."/>
            <person name="Davidson R.M."/>
            <person name="Lin H."/>
            <person name="Quesada-Ocampo L."/>
            <person name="Vaillancourt B."/>
            <person name="Sakai H."/>
            <person name="Lee S.S."/>
            <person name="Kim J."/>
            <person name="Numa H."/>
            <person name="Itoh T."/>
            <person name="Buell C.R."/>
            <person name="Matsumoto T."/>
        </authorList>
    </citation>
    <scope>NUCLEOTIDE SEQUENCE [LARGE SCALE GENOMIC DNA]</scope>
    <source>
        <strain evidence="2">cv. Nipponbare</strain>
    </source>
</reference>
<evidence type="ECO:0000313" key="1">
    <source>
        <dbReference type="EMBL" id="BAS86718.1"/>
    </source>
</evidence>
<sequence>DISSALSVNQVHLVTVPSTRTLGEWAGFAKLIHV</sequence>
<feature type="non-terminal residue" evidence="1">
    <location>
        <position position="1"/>
    </location>
</feature>
<reference evidence="1 2" key="2">
    <citation type="journal article" date="2013" name="Plant Cell Physiol.">
        <title>Rice Annotation Project Database (RAP-DB): an integrative and interactive database for rice genomics.</title>
        <authorList>
            <person name="Sakai H."/>
            <person name="Lee S.S."/>
            <person name="Tanaka T."/>
            <person name="Numa H."/>
            <person name="Kim J."/>
            <person name="Kawahara Y."/>
            <person name="Wakimoto H."/>
            <person name="Yang C.C."/>
            <person name="Iwamoto M."/>
            <person name="Abe T."/>
            <person name="Yamada Y."/>
            <person name="Muto A."/>
            <person name="Inokuchi H."/>
            <person name="Ikemura T."/>
            <person name="Matsumoto T."/>
            <person name="Sasaki T."/>
            <person name="Itoh T."/>
        </authorList>
    </citation>
    <scope>NUCLEOTIDE SEQUENCE [LARGE SCALE GENOMIC DNA]</scope>
    <source>
        <strain evidence="2">cv. Nipponbare</strain>
    </source>
</reference>
<dbReference type="Proteomes" id="UP000059680">
    <property type="component" value="Chromosome 3"/>
</dbReference>
<reference evidence="2" key="1">
    <citation type="journal article" date="2005" name="Nature">
        <title>The map-based sequence of the rice genome.</title>
        <authorList>
            <consortium name="International rice genome sequencing project (IRGSP)"/>
            <person name="Matsumoto T."/>
            <person name="Wu J."/>
            <person name="Kanamori H."/>
            <person name="Katayose Y."/>
            <person name="Fujisawa M."/>
            <person name="Namiki N."/>
            <person name="Mizuno H."/>
            <person name="Yamamoto K."/>
            <person name="Antonio B.A."/>
            <person name="Baba T."/>
            <person name="Sakata K."/>
            <person name="Nagamura Y."/>
            <person name="Aoki H."/>
            <person name="Arikawa K."/>
            <person name="Arita K."/>
            <person name="Bito T."/>
            <person name="Chiden Y."/>
            <person name="Fujitsuka N."/>
            <person name="Fukunaka R."/>
            <person name="Hamada M."/>
            <person name="Harada C."/>
            <person name="Hayashi A."/>
            <person name="Hijishita S."/>
            <person name="Honda M."/>
            <person name="Hosokawa S."/>
            <person name="Ichikawa Y."/>
            <person name="Idonuma A."/>
            <person name="Iijima M."/>
            <person name="Ikeda M."/>
            <person name="Ikeno M."/>
            <person name="Ito K."/>
            <person name="Ito S."/>
            <person name="Ito T."/>
            <person name="Ito Y."/>
            <person name="Ito Y."/>
            <person name="Iwabuchi A."/>
            <person name="Kamiya K."/>
            <person name="Karasawa W."/>
            <person name="Kurita K."/>
            <person name="Katagiri S."/>
            <person name="Kikuta A."/>
            <person name="Kobayashi H."/>
            <person name="Kobayashi N."/>
            <person name="Machita K."/>
            <person name="Maehara T."/>
            <person name="Masukawa M."/>
            <person name="Mizubayashi T."/>
            <person name="Mukai Y."/>
            <person name="Nagasaki H."/>
            <person name="Nagata Y."/>
            <person name="Naito S."/>
            <person name="Nakashima M."/>
            <person name="Nakama Y."/>
            <person name="Nakamichi Y."/>
            <person name="Nakamura M."/>
            <person name="Meguro A."/>
            <person name="Negishi M."/>
            <person name="Ohta I."/>
            <person name="Ohta T."/>
            <person name="Okamoto M."/>
            <person name="Ono N."/>
            <person name="Saji S."/>
            <person name="Sakaguchi M."/>
            <person name="Sakai K."/>
            <person name="Shibata M."/>
            <person name="Shimokawa T."/>
            <person name="Song J."/>
            <person name="Takazaki Y."/>
            <person name="Terasawa K."/>
            <person name="Tsugane M."/>
            <person name="Tsuji K."/>
            <person name="Ueda S."/>
            <person name="Waki K."/>
            <person name="Yamagata H."/>
            <person name="Yamamoto M."/>
            <person name="Yamamoto S."/>
            <person name="Yamane H."/>
            <person name="Yoshiki S."/>
            <person name="Yoshihara R."/>
            <person name="Yukawa K."/>
            <person name="Zhong H."/>
            <person name="Yano M."/>
            <person name="Yuan Q."/>
            <person name="Ouyang S."/>
            <person name="Liu J."/>
            <person name="Jones K.M."/>
            <person name="Gansberger K."/>
            <person name="Moffat K."/>
            <person name="Hill J."/>
            <person name="Bera J."/>
            <person name="Fadrosh D."/>
            <person name="Jin S."/>
            <person name="Johri S."/>
            <person name="Kim M."/>
            <person name="Overton L."/>
            <person name="Reardon M."/>
            <person name="Tsitrin T."/>
            <person name="Vuong H."/>
            <person name="Weaver B."/>
            <person name="Ciecko A."/>
            <person name="Tallon L."/>
            <person name="Jackson J."/>
            <person name="Pai G."/>
            <person name="Aken S.V."/>
            <person name="Utterback T."/>
            <person name="Reidmuller S."/>
            <person name="Feldblyum T."/>
            <person name="Hsiao J."/>
            <person name="Zismann V."/>
            <person name="Iobst S."/>
            <person name="de Vazeille A.R."/>
            <person name="Buell C.R."/>
            <person name="Ying K."/>
            <person name="Li Y."/>
            <person name="Lu T."/>
            <person name="Huang Y."/>
            <person name="Zhao Q."/>
            <person name="Feng Q."/>
            <person name="Zhang L."/>
            <person name="Zhu J."/>
            <person name="Weng Q."/>
            <person name="Mu J."/>
            <person name="Lu Y."/>
            <person name="Fan D."/>
            <person name="Liu Y."/>
            <person name="Guan J."/>
            <person name="Zhang Y."/>
            <person name="Yu S."/>
            <person name="Liu X."/>
            <person name="Zhang Y."/>
            <person name="Hong G."/>
            <person name="Han B."/>
            <person name="Choisne N."/>
            <person name="Demange N."/>
            <person name="Orjeda G."/>
            <person name="Samain S."/>
            <person name="Cattolico L."/>
            <person name="Pelletier E."/>
            <person name="Couloux A."/>
            <person name="Segurens B."/>
            <person name="Wincker P."/>
            <person name="D'Hont A."/>
            <person name="Scarpelli C."/>
            <person name="Weissenbach J."/>
            <person name="Salanoubat M."/>
            <person name="Quetier F."/>
            <person name="Yu Y."/>
            <person name="Kim H.R."/>
            <person name="Rambo T."/>
            <person name="Currie J."/>
            <person name="Collura K."/>
            <person name="Luo M."/>
            <person name="Yang T."/>
            <person name="Ammiraju J.S.S."/>
            <person name="Engler F."/>
            <person name="Soderlund C."/>
            <person name="Wing R.A."/>
            <person name="Palmer L.E."/>
            <person name="de la Bastide M."/>
            <person name="Spiegel L."/>
            <person name="Nascimento L."/>
            <person name="Zutavern T."/>
            <person name="O'Shaughnessy A."/>
            <person name="Dike S."/>
            <person name="Dedhia N."/>
            <person name="Preston R."/>
            <person name="Balija V."/>
            <person name="McCombie W.R."/>
            <person name="Chow T."/>
            <person name="Chen H."/>
            <person name="Chung M."/>
            <person name="Chen C."/>
            <person name="Shaw J."/>
            <person name="Wu H."/>
            <person name="Hsiao K."/>
            <person name="Chao Y."/>
            <person name="Chu M."/>
            <person name="Cheng C."/>
            <person name="Hour A."/>
            <person name="Lee P."/>
            <person name="Lin S."/>
            <person name="Lin Y."/>
            <person name="Liou J."/>
            <person name="Liu S."/>
            <person name="Hsing Y."/>
            <person name="Raghuvanshi S."/>
            <person name="Mohanty A."/>
            <person name="Bharti A.K."/>
            <person name="Gaur A."/>
            <person name="Gupta V."/>
            <person name="Kumar D."/>
            <person name="Ravi V."/>
            <person name="Vij S."/>
            <person name="Kapur A."/>
            <person name="Khurana P."/>
            <person name="Khurana P."/>
            <person name="Khurana J.P."/>
            <person name="Tyagi A.K."/>
            <person name="Gaikwad K."/>
            <person name="Singh A."/>
            <person name="Dalal V."/>
            <person name="Srivastava S."/>
            <person name="Dixit A."/>
            <person name="Pal A.K."/>
            <person name="Ghazi I.A."/>
            <person name="Yadav M."/>
            <person name="Pandit A."/>
            <person name="Bhargava A."/>
            <person name="Sureshbabu K."/>
            <person name="Batra K."/>
            <person name="Sharma T.R."/>
            <person name="Mohapatra T."/>
            <person name="Singh N.K."/>
            <person name="Messing J."/>
            <person name="Nelson A.B."/>
            <person name="Fuks G."/>
            <person name="Kavchok S."/>
            <person name="Keizer G."/>
            <person name="Linton E."/>
            <person name="Llaca V."/>
            <person name="Song R."/>
            <person name="Tanyolac B."/>
            <person name="Young S."/>
            <person name="Ho-Il K."/>
            <person name="Hahn J.H."/>
            <person name="Sangsakoo G."/>
            <person name="Vanavichit A."/>
            <person name="de Mattos Luiz.A.T."/>
            <person name="Zimmer P.D."/>
            <person name="Malone G."/>
            <person name="Dellagostin O."/>
            <person name="de Oliveira A.C."/>
            <person name="Bevan M."/>
            <person name="Bancroft I."/>
            <person name="Minx P."/>
            <person name="Cordum H."/>
            <person name="Wilson R."/>
            <person name="Cheng Z."/>
            <person name="Jin W."/>
            <person name="Jiang J."/>
            <person name="Leong S.A."/>
            <person name="Iwama H."/>
            <person name="Gojobori T."/>
            <person name="Itoh T."/>
            <person name="Niimura Y."/>
            <person name="Fujii Y."/>
            <person name="Habara T."/>
            <person name="Sakai H."/>
            <person name="Sato Y."/>
            <person name="Wilson G."/>
            <person name="Kumar K."/>
            <person name="McCouch S."/>
            <person name="Juretic N."/>
            <person name="Hoen D."/>
            <person name="Wright S."/>
            <person name="Bruskiewich R."/>
            <person name="Bureau T."/>
            <person name="Miyao A."/>
            <person name="Hirochika H."/>
            <person name="Nishikawa T."/>
            <person name="Kadowaki K."/>
            <person name="Sugiura M."/>
            <person name="Burr B."/>
            <person name="Sasaki T."/>
        </authorList>
    </citation>
    <scope>NUCLEOTIDE SEQUENCE [LARGE SCALE GENOMIC DNA]</scope>
    <source>
        <strain evidence="2">cv. Nipponbare</strain>
    </source>
</reference>
<dbReference type="AlphaFoldDB" id="A0A0P0W434"/>
<dbReference type="EMBL" id="AP014959">
    <property type="protein sequence ID" value="BAS86718.1"/>
    <property type="molecule type" value="Genomic_DNA"/>
</dbReference>
<evidence type="ECO:0000313" key="2">
    <source>
        <dbReference type="Proteomes" id="UP000059680"/>
    </source>
</evidence>
<proteinExistence type="predicted"/>
<accession>A0A0P0W434</accession>
<dbReference type="InParanoid" id="A0A0P0W434"/>
<gene>
    <name evidence="1" type="ordered locus">Os03g0784850</name>
    <name evidence="1" type="ORF">OSNPB_030784850</name>
</gene>
<dbReference type="PaxDb" id="39947-A0A0P0W434"/>
<protein>
    <submittedName>
        <fullName evidence="1">Os03g0784850 protein</fullName>
    </submittedName>
</protein>